<keyword evidence="13" id="KW-0675">Receptor</keyword>
<evidence type="ECO:0000259" key="11">
    <source>
        <dbReference type="Pfam" id="PF00593"/>
    </source>
</evidence>
<accession>A0ABR6NHP2</accession>
<proteinExistence type="inferred from homology"/>
<dbReference type="PROSITE" id="PS52016">
    <property type="entry name" value="TONB_DEPENDENT_REC_3"/>
    <property type="match status" value="1"/>
</dbReference>
<dbReference type="EMBL" id="JACHKA010000001">
    <property type="protein sequence ID" value="MBB5986803.1"/>
    <property type="molecule type" value="Genomic_DNA"/>
</dbReference>
<evidence type="ECO:0000256" key="8">
    <source>
        <dbReference type="PROSITE-ProRule" id="PRU01360"/>
    </source>
</evidence>
<evidence type="ECO:0000256" key="2">
    <source>
        <dbReference type="ARBA" id="ARBA00022448"/>
    </source>
</evidence>
<evidence type="ECO:0000313" key="14">
    <source>
        <dbReference type="Proteomes" id="UP001138540"/>
    </source>
</evidence>
<keyword evidence="6 8" id="KW-0472">Membrane</keyword>
<evidence type="ECO:0000256" key="9">
    <source>
        <dbReference type="RuleBase" id="RU003357"/>
    </source>
</evidence>
<dbReference type="Gene3D" id="2.170.130.10">
    <property type="entry name" value="TonB-dependent receptor, plug domain"/>
    <property type="match status" value="1"/>
</dbReference>
<feature type="chain" id="PRO_5045674854" evidence="10">
    <location>
        <begin position="31"/>
        <end position="978"/>
    </location>
</feature>
<evidence type="ECO:0000256" key="7">
    <source>
        <dbReference type="ARBA" id="ARBA00023237"/>
    </source>
</evidence>
<keyword evidence="4 8" id="KW-0812">Transmembrane</keyword>
<evidence type="ECO:0000256" key="6">
    <source>
        <dbReference type="ARBA" id="ARBA00023136"/>
    </source>
</evidence>
<evidence type="ECO:0000256" key="10">
    <source>
        <dbReference type="SAM" id="SignalP"/>
    </source>
</evidence>
<dbReference type="PANTHER" id="PTHR47234:SF3">
    <property type="entry name" value="SECRETIN_TONB SHORT N-TERMINAL DOMAIN-CONTAINING PROTEIN"/>
    <property type="match status" value="1"/>
</dbReference>
<reference evidence="13 14" key="1">
    <citation type="submission" date="2020-08" db="EMBL/GenBank/DDBJ databases">
        <title>Exploring microbial biodiversity for novel pathways involved in the catabolism of aromatic compounds derived from lignin.</title>
        <authorList>
            <person name="Elkins J."/>
        </authorList>
    </citation>
    <scope>NUCLEOTIDE SEQUENCE [LARGE SCALE GENOMIC DNA]</scope>
    <source>
        <strain evidence="13 14">B1D3A</strain>
    </source>
</reference>
<feature type="signal peptide" evidence="10">
    <location>
        <begin position="1"/>
        <end position="30"/>
    </location>
</feature>
<keyword evidence="5 9" id="KW-0798">TonB box</keyword>
<comment type="similarity">
    <text evidence="8 9">Belongs to the TonB-dependent receptor family.</text>
</comment>
<evidence type="ECO:0000256" key="1">
    <source>
        <dbReference type="ARBA" id="ARBA00004571"/>
    </source>
</evidence>
<comment type="caution">
    <text evidence="13">The sequence shown here is derived from an EMBL/GenBank/DDBJ whole genome shotgun (WGS) entry which is preliminary data.</text>
</comment>
<dbReference type="InterPro" id="IPR039426">
    <property type="entry name" value="TonB-dep_rcpt-like"/>
</dbReference>
<dbReference type="Gene3D" id="2.40.170.20">
    <property type="entry name" value="TonB-dependent receptor, beta-barrel domain"/>
    <property type="match status" value="1"/>
</dbReference>
<evidence type="ECO:0000256" key="5">
    <source>
        <dbReference type="ARBA" id="ARBA00023077"/>
    </source>
</evidence>
<organism evidence="13 14">
    <name type="scientific">Sphingobium lignivorans</name>
    <dbReference type="NCBI Taxonomy" id="2735886"/>
    <lineage>
        <taxon>Bacteria</taxon>
        <taxon>Pseudomonadati</taxon>
        <taxon>Pseudomonadota</taxon>
        <taxon>Alphaproteobacteria</taxon>
        <taxon>Sphingomonadales</taxon>
        <taxon>Sphingomonadaceae</taxon>
        <taxon>Sphingobium</taxon>
    </lineage>
</organism>
<comment type="subcellular location">
    <subcellularLocation>
        <location evidence="1 8">Cell outer membrane</location>
        <topology evidence="1 8">Multi-pass membrane protein</topology>
    </subcellularLocation>
</comment>
<name>A0ABR6NHP2_9SPHN</name>
<dbReference type="Pfam" id="PF00593">
    <property type="entry name" value="TonB_dep_Rec_b-barrel"/>
    <property type="match status" value="1"/>
</dbReference>
<evidence type="ECO:0000313" key="13">
    <source>
        <dbReference type="EMBL" id="MBB5986803.1"/>
    </source>
</evidence>
<dbReference type="InterPro" id="IPR012910">
    <property type="entry name" value="Plug_dom"/>
</dbReference>
<evidence type="ECO:0000259" key="12">
    <source>
        <dbReference type="Pfam" id="PF07715"/>
    </source>
</evidence>
<feature type="domain" description="TonB-dependent receptor-like beta-barrel" evidence="11">
    <location>
        <begin position="448"/>
        <end position="943"/>
    </location>
</feature>
<sequence>MRDSVKRLLAHSSVAAFAAVLCAGVQPVHAQAQESATDGPAESGTSNEAIIVTGSRIVSGFDRPTPVSVMDGARLEQRGAANIGDALAEMPAFRATNTPASTGLSAAAGYVGGRILDLRGLGAVRTLTLVDGKRFVPSTTQATVDTNMIPSILLQRAEVVTGGASAVYGSDAVSGVVNLLIDKNLTGYKLAGQIGFSEYGDNYTRQFGGAAGWALGDRLHLVIGGEYERSSGVEACPEREWCANGFINVGRNPLRPGQTATIPANNMRRAATPWSASYNGVTTPPSSAYVGNFVPSLRPIDGITFGADGTPRRFQFGTHVNSLYQFGGESDGPGENIYFDFPIVSPTERWAAMGYLTFEATPALTLELGVNYGHGEGDHRAPAYRNTAITIRDDNAFLPRSSDPTLDIPTILAQSGLTSFTLGKGFKDIGSSPIHVRNNVLRIVGSAAYEIDSNWRADLYYQFGRNDFRSDLTNGVVTSRMLNALDSVRNSSGQAVCRINADGITTNDDPSCVALNPFGFANQPNFEDAKAYVTANAFQTNITTEHVVAANLTGSLIDLPAGKLGIAIGGEYRSDNVEGDTDALSQAGRFFTGGGSTISGKIDVAEVYAEAEVPLLADMTAFQELGISGAIRRTHYNRSSATAESSSVNATTWKVGGTWAPIDAIRFRVTRSRDIRAPNVAELFGPLTNTQGIVTDVGRGGIQAVVPITLGSNPDLRPEKADTFTVGVVLAPRGGFLGRFRLSVDYYDIQIDDAISTLGQQNIVARCADGDAQSCGLVTRDADDVITNIRDTFQNVNELIARGYDIELAYRQPLGGNMLNLRVLASHVKDLITVDAVGPTERAGQTGLRGGTPPGIPDWTIDGTATLDIGERFSMTANARWINDGFYNAAFVGPEQPGFAIGSANSSNTNAMPGRIYLNLLGTVKVPISQDNRMDVYFGVDNVFDKDPPNYPGANGSGNNVLFNPVGRMFKAGVRAAF</sequence>
<evidence type="ECO:0000256" key="3">
    <source>
        <dbReference type="ARBA" id="ARBA00022452"/>
    </source>
</evidence>
<keyword evidence="7 8" id="KW-0998">Cell outer membrane</keyword>
<dbReference type="Pfam" id="PF07715">
    <property type="entry name" value="Plug"/>
    <property type="match status" value="1"/>
</dbReference>
<dbReference type="InterPro" id="IPR037066">
    <property type="entry name" value="Plug_dom_sf"/>
</dbReference>
<keyword evidence="2 8" id="KW-0813">Transport</keyword>
<keyword evidence="14" id="KW-1185">Reference proteome</keyword>
<dbReference type="PANTHER" id="PTHR47234">
    <property type="match status" value="1"/>
</dbReference>
<dbReference type="InterPro" id="IPR036942">
    <property type="entry name" value="Beta-barrel_TonB_sf"/>
</dbReference>
<dbReference type="RefSeq" id="WP_184154723.1">
    <property type="nucleotide sequence ID" value="NZ_JACHKA010000001.1"/>
</dbReference>
<protein>
    <submittedName>
        <fullName evidence="13">Outer membrane receptor protein involved in Fe transport</fullName>
    </submittedName>
</protein>
<keyword evidence="10" id="KW-0732">Signal</keyword>
<keyword evidence="3 8" id="KW-1134">Transmembrane beta strand</keyword>
<dbReference type="SUPFAM" id="SSF56935">
    <property type="entry name" value="Porins"/>
    <property type="match status" value="1"/>
</dbReference>
<evidence type="ECO:0000256" key="4">
    <source>
        <dbReference type="ARBA" id="ARBA00022692"/>
    </source>
</evidence>
<feature type="domain" description="TonB-dependent receptor plug" evidence="12">
    <location>
        <begin position="62"/>
        <end position="176"/>
    </location>
</feature>
<dbReference type="Proteomes" id="UP001138540">
    <property type="component" value="Unassembled WGS sequence"/>
</dbReference>
<gene>
    <name evidence="13" type="ORF">HNP60_002777</name>
</gene>
<dbReference type="InterPro" id="IPR000531">
    <property type="entry name" value="Beta-barrel_TonB"/>
</dbReference>